<dbReference type="InterPro" id="IPR036719">
    <property type="entry name" value="Neuro-gated_channel_TM_sf"/>
</dbReference>
<accession>A0ABM0JIZ4</accession>
<keyword evidence="17" id="KW-1185">Reference proteome</keyword>
<dbReference type="Gene3D" id="1.20.58.390">
    <property type="entry name" value="Neurotransmitter-gated ion-channel transmembrane domain"/>
    <property type="match status" value="2"/>
</dbReference>
<evidence type="ECO:0000256" key="4">
    <source>
        <dbReference type="ARBA" id="ARBA00022989"/>
    </source>
</evidence>
<feature type="domain" description="Neurotransmitter-gated ion-channel transmembrane" evidence="16">
    <location>
        <begin position="257"/>
        <end position="475"/>
    </location>
</feature>
<dbReference type="Gene3D" id="2.70.170.10">
    <property type="entry name" value="Neurotransmitter-gated ion-channel ligand-binding domain"/>
    <property type="match status" value="1"/>
</dbReference>
<dbReference type="InterPro" id="IPR036734">
    <property type="entry name" value="Neur_chan_lig-bd_sf"/>
</dbReference>
<evidence type="ECO:0000256" key="9">
    <source>
        <dbReference type="ARBA" id="ARBA00023170"/>
    </source>
</evidence>
<comment type="similarity">
    <text evidence="14">Belongs to the ligand-gated ion channel (TC 1.A.9) family.</text>
</comment>
<feature type="transmembrane region" description="Helical" evidence="14">
    <location>
        <begin position="280"/>
        <end position="299"/>
    </location>
</feature>
<evidence type="ECO:0000256" key="11">
    <source>
        <dbReference type="ARBA" id="ARBA00023286"/>
    </source>
</evidence>
<feature type="domain" description="Neurotransmitter-gated ion-channel ligand-binding" evidence="15">
    <location>
        <begin position="42"/>
        <end position="249"/>
    </location>
</feature>
<keyword evidence="7 14" id="KW-0472">Membrane</keyword>
<gene>
    <name evidence="18" type="primary">LOC101863970</name>
</gene>
<evidence type="ECO:0000256" key="1">
    <source>
        <dbReference type="ARBA" id="ARBA00022448"/>
    </source>
</evidence>
<organism evidence="17 18">
    <name type="scientific">Aplysia californica</name>
    <name type="common">California sea hare</name>
    <dbReference type="NCBI Taxonomy" id="6500"/>
    <lineage>
        <taxon>Eukaryota</taxon>
        <taxon>Metazoa</taxon>
        <taxon>Spiralia</taxon>
        <taxon>Lophotrochozoa</taxon>
        <taxon>Mollusca</taxon>
        <taxon>Gastropoda</taxon>
        <taxon>Heterobranchia</taxon>
        <taxon>Euthyneura</taxon>
        <taxon>Tectipleura</taxon>
        <taxon>Aplysiida</taxon>
        <taxon>Aplysioidea</taxon>
        <taxon>Aplysiidae</taxon>
        <taxon>Aplysia</taxon>
    </lineage>
</organism>
<reference evidence="18" key="1">
    <citation type="submission" date="2025-08" db="UniProtKB">
        <authorList>
            <consortium name="RefSeq"/>
        </authorList>
    </citation>
    <scope>IDENTIFICATION</scope>
</reference>
<name>A0ABM0JIZ4_APLCA</name>
<comment type="caution">
    <text evidence="14">Lacks conserved residue(s) required for the propagation of feature annotation.</text>
</comment>
<dbReference type="Pfam" id="PF02931">
    <property type="entry name" value="Neur_chan_LBD"/>
    <property type="match status" value="1"/>
</dbReference>
<dbReference type="PRINTS" id="PR00252">
    <property type="entry name" value="NRIONCHANNEL"/>
</dbReference>
<evidence type="ECO:0000313" key="18">
    <source>
        <dbReference type="RefSeq" id="XP_005094753.2"/>
    </source>
</evidence>
<comment type="subcellular location">
    <subcellularLocation>
        <location evidence="13">Synaptic cell membrane</location>
        <topology evidence="13">Multi-pass membrane protein</topology>
    </subcellularLocation>
</comment>
<evidence type="ECO:0000256" key="6">
    <source>
        <dbReference type="ARBA" id="ARBA00023065"/>
    </source>
</evidence>
<keyword evidence="6 14" id="KW-0406">Ion transport</keyword>
<feature type="transmembrane region" description="Helical" evidence="14">
    <location>
        <begin position="354"/>
        <end position="372"/>
    </location>
</feature>
<evidence type="ECO:0000256" key="13">
    <source>
        <dbReference type="ARBA" id="ARBA00034099"/>
    </source>
</evidence>
<keyword evidence="1 14" id="KW-0813">Transport</keyword>
<evidence type="ECO:0000256" key="3">
    <source>
        <dbReference type="ARBA" id="ARBA00022692"/>
    </source>
</evidence>
<dbReference type="GeneID" id="101863970"/>
<keyword evidence="3 14" id="KW-0812">Transmembrane</keyword>
<evidence type="ECO:0000256" key="2">
    <source>
        <dbReference type="ARBA" id="ARBA00022475"/>
    </source>
</evidence>
<dbReference type="PANTHER" id="PTHR18945">
    <property type="entry name" value="NEUROTRANSMITTER GATED ION CHANNEL"/>
    <property type="match status" value="1"/>
</dbReference>
<feature type="transmembrane region" description="Helical" evidence="14">
    <location>
        <begin position="6"/>
        <end position="23"/>
    </location>
</feature>
<dbReference type="CDD" id="cd19051">
    <property type="entry name" value="LGIC_TM_cation"/>
    <property type="match status" value="1"/>
</dbReference>
<keyword evidence="2" id="KW-1003">Cell membrane</keyword>
<dbReference type="PRINTS" id="PR00254">
    <property type="entry name" value="NICOTINICR"/>
</dbReference>
<evidence type="ECO:0000256" key="10">
    <source>
        <dbReference type="ARBA" id="ARBA00023180"/>
    </source>
</evidence>
<keyword evidence="8" id="KW-1015">Disulfide bond</keyword>
<dbReference type="InterPro" id="IPR006202">
    <property type="entry name" value="Neur_chan_lig-bd"/>
</dbReference>
<evidence type="ECO:0000313" key="17">
    <source>
        <dbReference type="Proteomes" id="UP000694888"/>
    </source>
</evidence>
<evidence type="ECO:0000256" key="5">
    <source>
        <dbReference type="ARBA" id="ARBA00023018"/>
    </source>
</evidence>
<keyword evidence="12 14" id="KW-0407">Ion channel</keyword>
<dbReference type="Pfam" id="PF02932">
    <property type="entry name" value="Neur_chan_memb"/>
    <property type="match status" value="1"/>
</dbReference>
<proteinExistence type="inferred from homology"/>
<dbReference type="RefSeq" id="XP_005094753.2">
    <property type="nucleotide sequence ID" value="XM_005094696.3"/>
</dbReference>
<feature type="transmembrane region" description="Helical" evidence="14">
    <location>
        <begin position="311"/>
        <end position="334"/>
    </location>
</feature>
<evidence type="ECO:0000256" key="14">
    <source>
        <dbReference type="RuleBase" id="RU000687"/>
    </source>
</evidence>
<keyword evidence="4 14" id="KW-1133">Transmembrane helix</keyword>
<dbReference type="PROSITE" id="PS00236">
    <property type="entry name" value="NEUROTR_ION_CHANNEL"/>
    <property type="match status" value="1"/>
</dbReference>
<evidence type="ECO:0000259" key="16">
    <source>
        <dbReference type="Pfam" id="PF02932"/>
    </source>
</evidence>
<dbReference type="Proteomes" id="UP000694888">
    <property type="component" value="Unplaced"/>
</dbReference>
<keyword evidence="11" id="KW-1071">Ligand-gated ion channel</keyword>
<dbReference type="InterPro" id="IPR038050">
    <property type="entry name" value="Neuro_actylchol_rec"/>
</dbReference>
<feature type="transmembrane region" description="Helical" evidence="14">
    <location>
        <begin position="466"/>
        <end position="486"/>
    </location>
</feature>
<evidence type="ECO:0000256" key="8">
    <source>
        <dbReference type="ARBA" id="ARBA00023157"/>
    </source>
</evidence>
<evidence type="ECO:0000256" key="12">
    <source>
        <dbReference type="ARBA" id="ARBA00023303"/>
    </source>
</evidence>
<dbReference type="InterPro" id="IPR018000">
    <property type="entry name" value="Neurotransmitter_ion_chnl_CS"/>
</dbReference>
<keyword evidence="5" id="KW-0770">Synapse</keyword>
<keyword evidence="10" id="KW-0325">Glycoprotein</keyword>
<dbReference type="InterPro" id="IPR006029">
    <property type="entry name" value="Neurotrans-gated_channel_TM"/>
</dbReference>
<protein>
    <submittedName>
        <fullName evidence="18">Neuronal acetylcholine receptor subunit beta-3</fullName>
    </submittedName>
</protein>
<sequence length="509" mass="58679">MVEMHLPSPVSLCLLLGTISFLWQSSQAKPRRRGMSYEDMVVNKVVESYKMRTVHSRPVLNYNDTLSVAFAIQLQQIMGLDEQNQVLTLNIWDQMAWDDHQIKWDEEEYGGVKDVRVPCHKIWTPDIKLYNYADLRLEEHRDALCVISSDGGVYHVPQVVYRSSCDIDVYVFPFDVQNCTLKFGSWAFMGNELDLKFFEDKNFIDMTQYLDSASWFIIDCPAFRHVINYTCCPDNTFVNLQYHLIFQRRSALYNYILILPCILLTSITLILFWIPPESPAKTQLGLAIFIAFFVLLKLLEKNLPPGTRHMPLLGTYYCLNMILITLSSFLNVLIVDLTTHGLRTATPPRVGKFFFTYLAKCLLMEDLVRPFVNRRVKTRTPKGGDLGNLEENKWKHDPTASNEALAQLQRDQTMQQGGGGPLAEIESKLNELREFMKLQQQRLKERDQKEIVAKQWKAVALILDRIFFIIYLCIITASLCYTLPVLTSVRSHYNSTLLDKARGINTTAA</sequence>
<dbReference type="SUPFAM" id="SSF90112">
    <property type="entry name" value="Neurotransmitter-gated ion-channel transmembrane pore"/>
    <property type="match status" value="1"/>
</dbReference>
<dbReference type="InterPro" id="IPR002394">
    <property type="entry name" value="Nicotinic_acetylcholine_rcpt"/>
</dbReference>
<feature type="transmembrane region" description="Helical" evidence="14">
    <location>
        <begin position="252"/>
        <end position="274"/>
    </location>
</feature>
<keyword evidence="9 18" id="KW-0675">Receptor</keyword>
<dbReference type="InterPro" id="IPR006201">
    <property type="entry name" value="Neur_channel"/>
</dbReference>
<evidence type="ECO:0000259" key="15">
    <source>
        <dbReference type="Pfam" id="PF02931"/>
    </source>
</evidence>
<dbReference type="SUPFAM" id="SSF63712">
    <property type="entry name" value="Nicotinic receptor ligand binding domain-like"/>
    <property type="match status" value="1"/>
</dbReference>
<evidence type="ECO:0000256" key="7">
    <source>
        <dbReference type="ARBA" id="ARBA00023136"/>
    </source>
</evidence>